<keyword evidence="4 6" id="KW-0573">Peptidoglycan synthesis</keyword>
<organism evidence="8 9">
    <name type="scientific">Enterococcus thailandicus</name>
    <dbReference type="NCBI Taxonomy" id="417368"/>
    <lineage>
        <taxon>Bacteria</taxon>
        <taxon>Bacillati</taxon>
        <taxon>Bacillota</taxon>
        <taxon>Bacilli</taxon>
        <taxon>Lactobacillales</taxon>
        <taxon>Enterococcaceae</taxon>
        <taxon>Enterococcus</taxon>
    </lineage>
</organism>
<evidence type="ECO:0000313" key="8">
    <source>
        <dbReference type="EMBL" id="OAQ55186.1"/>
    </source>
</evidence>
<dbReference type="InterPro" id="IPR038054">
    <property type="entry name" value="LD_TPept-like_central_sf"/>
</dbReference>
<name>A0A179EPL9_ENTTH</name>
<accession>A0A179EPL9</accession>
<dbReference type="Gene3D" id="2.40.440.10">
    <property type="entry name" value="L,D-transpeptidase catalytic domain-like"/>
    <property type="match status" value="1"/>
</dbReference>
<dbReference type="GO" id="GO:0018104">
    <property type="term" value="P:peptidoglycan-protein cross-linking"/>
    <property type="evidence" value="ECO:0007669"/>
    <property type="project" value="TreeGrafter"/>
</dbReference>
<gene>
    <name evidence="8" type="ORF">A6E74_09995</name>
</gene>
<evidence type="ECO:0000256" key="2">
    <source>
        <dbReference type="ARBA" id="ARBA00022679"/>
    </source>
</evidence>
<keyword evidence="3 6" id="KW-0133">Cell shape</keyword>
<comment type="pathway">
    <text evidence="1 6">Cell wall biogenesis; peptidoglycan biosynthesis.</text>
</comment>
<dbReference type="SUPFAM" id="SSF143985">
    <property type="entry name" value="L,D-transpeptidase pre-catalytic domain-like"/>
    <property type="match status" value="1"/>
</dbReference>
<dbReference type="EMBL" id="LWMN01000015">
    <property type="protein sequence ID" value="OAQ55186.1"/>
    <property type="molecule type" value="Genomic_DNA"/>
</dbReference>
<dbReference type="PANTHER" id="PTHR30582">
    <property type="entry name" value="L,D-TRANSPEPTIDASE"/>
    <property type="match status" value="1"/>
</dbReference>
<dbReference type="GO" id="GO:0071555">
    <property type="term" value="P:cell wall organization"/>
    <property type="evidence" value="ECO:0007669"/>
    <property type="project" value="UniProtKB-UniRule"/>
</dbReference>
<dbReference type="Pfam" id="PF03734">
    <property type="entry name" value="YkuD"/>
    <property type="match status" value="1"/>
</dbReference>
<evidence type="ECO:0000256" key="4">
    <source>
        <dbReference type="ARBA" id="ARBA00022984"/>
    </source>
</evidence>
<dbReference type="GO" id="GO:0016740">
    <property type="term" value="F:transferase activity"/>
    <property type="evidence" value="ECO:0007669"/>
    <property type="project" value="UniProtKB-KW"/>
</dbReference>
<evidence type="ECO:0000313" key="9">
    <source>
        <dbReference type="Proteomes" id="UP000078516"/>
    </source>
</evidence>
<dbReference type="GeneID" id="77488291"/>
<dbReference type="Gene3D" id="3.10.20.800">
    <property type="match status" value="1"/>
</dbReference>
<dbReference type="PROSITE" id="PS52029">
    <property type="entry name" value="LD_TPASE"/>
    <property type="match status" value="1"/>
</dbReference>
<comment type="caution">
    <text evidence="8">The sequence shown here is derived from an EMBL/GenBank/DDBJ whole genome shotgun (WGS) entry which is preliminary data.</text>
</comment>
<dbReference type="Proteomes" id="UP000078516">
    <property type="component" value="Unassembled WGS sequence"/>
</dbReference>
<dbReference type="InterPro" id="IPR022029">
    <property type="entry name" value="YoaR-like_PG-bd"/>
</dbReference>
<dbReference type="Pfam" id="PF12229">
    <property type="entry name" value="PG_binding_4"/>
    <property type="match status" value="2"/>
</dbReference>
<feature type="active site" description="Proton donor/acceptor" evidence="6">
    <location>
        <position position="421"/>
    </location>
</feature>
<dbReference type="GO" id="GO:0071972">
    <property type="term" value="F:peptidoglycan L,D-transpeptidase activity"/>
    <property type="evidence" value="ECO:0007669"/>
    <property type="project" value="TreeGrafter"/>
</dbReference>
<dbReference type="AlphaFoldDB" id="A0A179EPL9"/>
<evidence type="ECO:0000256" key="3">
    <source>
        <dbReference type="ARBA" id="ARBA00022960"/>
    </source>
</evidence>
<evidence type="ECO:0000256" key="6">
    <source>
        <dbReference type="PROSITE-ProRule" id="PRU01373"/>
    </source>
</evidence>
<keyword evidence="5 6" id="KW-0961">Cell wall biogenesis/degradation</keyword>
<evidence type="ECO:0000259" key="7">
    <source>
        <dbReference type="PROSITE" id="PS52029"/>
    </source>
</evidence>
<proteinExistence type="predicted"/>
<feature type="domain" description="L,D-TPase catalytic" evidence="7">
    <location>
        <begin position="343"/>
        <end position="466"/>
    </location>
</feature>
<dbReference type="RefSeq" id="WP_067484712.1">
    <property type="nucleotide sequence ID" value="NZ_BSWU01000005.1"/>
</dbReference>
<dbReference type="SUPFAM" id="SSF141523">
    <property type="entry name" value="L,D-transpeptidase catalytic domain-like"/>
    <property type="match status" value="1"/>
</dbReference>
<feature type="active site" description="Nucleophile" evidence="6">
    <location>
        <position position="442"/>
    </location>
</feature>
<dbReference type="GO" id="GO:0008360">
    <property type="term" value="P:regulation of cell shape"/>
    <property type="evidence" value="ECO:0007669"/>
    <property type="project" value="UniProtKB-UniRule"/>
</dbReference>
<evidence type="ECO:0000256" key="1">
    <source>
        <dbReference type="ARBA" id="ARBA00004752"/>
    </source>
</evidence>
<dbReference type="CDD" id="cd16913">
    <property type="entry name" value="YkuD_like"/>
    <property type="match status" value="1"/>
</dbReference>
<protein>
    <recommendedName>
        <fullName evidence="7">L,D-TPase catalytic domain-containing protein</fullName>
    </recommendedName>
</protein>
<keyword evidence="2" id="KW-0808">Transferase</keyword>
<dbReference type="InterPro" id="IPR050979">
    <property type="entry name" value="LD-transpeptidase"/>
</dbReference>
<dbReference type="PANTHER" id="PTHR30582:SF33">
    <property type="entry name" value="EXPORTED PROTEIN"/>
    <property type="match status" value="1"/>
</dbReference>
<dbReference type="InterPro" id="IPR038063">
    <property type="entry name" value="Transpep_catalytic_dom"/>
</dbReference>
<sequence length="466" mass="52175">MTRSSQHKKKIHIGILSALGVLLILVSFYTFRSTYYTSHFLPHTEINEIDVSNMTVDQANKKLKDTYSNTTLAIEENGKVWQEIAKSELGYRDDFSDDLSKLLSKQNGWTWGMTYVSAAEKQEIDPVSQDHSKLDATIDTLTTKLNDLNSNRKQTQDATIKKTDDGFAITPEVNGDSIDVDATVKEIKEVAATNEKQIDLNDFKQKAKVTADDKELNQQLTAMNNIAKVKATYSINGQTFQIPTNDLASWLIYSDGKIDLDTDKMTQYVTELGQEYNTSTNDTVFNSTKRGEVNVPTGTYSWTIQTEDEVAALKKQILAGQDFTRSPIVQGSTTADHALIEDTYIEVDLQNQHMWYYKDGKVALETDIVSGKPTTQTPAGVFYVWNKETNSVLKGTNDDGTPYASPVDYWMPIDWTGVGIHDSDWQPEYGGELWKTRGSHGCINTPPSVMKELFGMVEVGTPVLVF</sequence>
<reference evidence="8 9" key="1">
    <citation type="submission" date="2016-04" db="EMBL/GenBank/DDBJ databases">
        <title>Draft genome of an Enterococcus thailandicus strain isolated from bovine feces.</title>
        <authorList>
            <person name="Beukers A.G."/>
            <person name="Zaheer R."/>
            <person name="Goji N."/>
            <person name="Cook S.R."/>
            <person name="Amoako K."/>
            <person name="Chaves A.V."/>
            <person name="Ward M.P."/>
            <person name="Mcallister T.A."/>
        </authorList>
    </citation>
    <scope>NUCLEOTIDE SEQUENCE [LARGE SCALE GENOMIC DNA]</scope>
    <source>
        <strain evidence="8 9">F0711D 46</strain>
    </source>
</reference>
<dbReference type="KEGG" id="eth:CK496_11655"/>
<keyword evidence="9" id="KW-1185">Reference proteome</keyword>
<evidence type="ECO:0000256" key="5">
    <source>
        <dbReference type="ARBA" id="ARBA00023316"/>
    </source>
</evidence>
<dbReference type="UniPathway" id="UPA00219"/>
<dbReference type="GO" id="GO:0005576">
    <property type="term" value="C:extracellular region"/>
    <property type="evidence" value="ECO:0007669"/>
    <property type="project" value="TreeGrafter"/>
</dbReference>
<dbReference type="InterPro" id="IPR005490">
    <property type="entry name" value="LD_TPept_cat_dom"/>
</dbReference>